<reference evidence="2" key="1">
    <citation type="journal article" date="2013" name="Environ. Microbiol.">
        <title>Microbiota from the distal guts of lean and obese adolescents exhibit partial functional redundancy besides clear differences in community structure.</title>
        <authorList>
            <person name="Ferrer M."/>
            <person name="Ruiz A."/>
            <person name="Lanza F."/>
            <person name="Haange S.B."/>
            <person name="Oberbach A."/>
            <person name="Till H."/>
            <person name="Bargiela R."/>
            <person name="Campoy C."/>
            <person name="Segura M.T."/>
            <person name="Richter M."/>
            <person name="von Bergen M."/>
            <person name="Seifert J."/>
            <person name="Suarez A."/>
        </authorList>
    </citation>
    <scope>NUCLEOTIDE SEQUENCE</scope>
</reference>
<dbReference type="EMBL" id="AJWZ01004075">
    <property type="protein sequence ID" value="EKC66461.1"/>
    <property type="molecule type" value="Genomic_DNA"/>
</dbReference>
<sequence length="116" mass="12469">GAASVTGSQPMMSWGVIALHVVAVSFLSNIGKLVPMFFYRDRKWSERLALSIGMFTRGEVGAGVIFIAIGYNLGGPALVISVLTLVLNLILTGIFVVWVKKLALRTYTPDVLSVAE</sequence>
<gene>
    <name evidence="2" type="ORF">OBE_05934</name>
</gene>
<keyword evidence="1" id="KW-1133">Transmembrane helix</keyword>
<feature type="transmembrane region" description="Helical" evidence="1">
    <location>
        <begin position="77"/>
        <end position="99"/>
    </location>
</feature>
<evidence type="ECO:0000313" key="2">
    <source>
        <dbReference type="EMBL" id="EKC66461.1"/>
    </source>
</evidence>
<feature type="non-terminal residue" evidence="2">
    <location>
        <position position="1"/>
    </location>
</feature>
<evidence type="ECO:0000256" key="1">
    <source>
        <dbReference type="SAM" id="Phobius"/>
    </source>
</evidence>
<feature type="transmembrane region" description="Helical" evidence="1">
    <location>
        <begin position="50"/>
        <end position="71"/>
    </location>
</feature>
<comment type="caution">
    <text evidence="2">The sequence shown here is derived from an EMBL/GenBank/DDBJ whole genome shotgun (WGS) entry which is preliminary data.</text>
</comment>
<name>K1U4T7_9ZZZZ</name>
<keyword evidence="1" id="KW-0472">Membrane</keyword>
<feature type="transmembrane region" description="Helical" evidence="1">
    <location>
        <begin position="12"/>
        <end position="38"/>
    </location>
</feature>
<organism evidence="2">
    <name type="scientific">human gut metagenome</name>
    <dbReference type="NCBI Taxonomy" id="408170"/>
    <lineage>
        <taxon>unclassified sequences</taxon>
        <taxon>metagenomes</taxon>
        <taxon>organismal metagenomes</taxon>
    </lineage>
</organism>
<protein>
    <submittedName>
        <fullName evidence="2">Na+/H+ exchange protein</fullName>
    </submittedName>
</protein>
<proteinExistence type="predicted"/>
<keyword evidence="1" id="KW-0812">Transmembrane</keyword>
<accession>K1U4T7</accession>
<dbReference type="AlphaFoldDB" id="K1U4T7"/>